<dbReference type="CDD" id="cd13965">
    <property type="entry name" value="PT_UbiA_3"/>
    <property type="match status" value="1"/>
</dbReference>
<evidence type="ECO:0000256" key="2">
    <source>
        <dbReference type="ARBA" id="ARBA00022692"/>
    </source>
</evidence>
<sequence>MSPDSKSPLSSMLNMLHTIWLFTANDIKSIVLPETAFGIFTALSGPLLTSNPSVHVNDVLSRLPQVLLWNWANLLLFDVANQRLPASVVEDAVNKAWRPLPSGRISELAARRLLLGILPATFIVSWFLGGMHETVAMMALTWMYNDLAGSDELYIIRNAINALGFMCYSSGSAAVAVGHGEHDLNSRAYQWIALVGAVVFSTLSMQDMPDIPGDRTKGRKTLPLVHPEIVARWAIGVPVFIWSVYLSVYWELHVDQQIIFGAVVAVGAVLAARVIFMRGIQADKGSWKMWCAWTGFLYALPMIKNCGHLVW</sequence>
<evidence type="ECO:0000256" key="1">
    <source>
        <dbReference type="ARBA" id="ARBA00004141"/>
    </source>
</evidence>
<evidence type="ECO:0000256" key="3">
    <source>
        <dbReference type="ARBA" id="ARBA00022989"/>
    </source>
</evidence>
<evidence type="ECO:0000256" key="5">
    <source>
        <dbReference type="SAM" id="Phobius"/>
    </source>
</evidence>
<keyword evidence="3 5" id="KW-1133">Transmembrane helix</keyword>
<feature type="transmembrane region" description="Helical" evidence="5">
    <location>
        <begin position="113"/>
        <end position="132"/>
    </location>
</feature>
<dbReference type="GeneID" id="54488257"/>
<dbReference type="InterPro" id="IPR000537">
    <property type="entry name" value="UbiA_prenyltransferase"/>
</dbReference>
<comment type="subcellular location">
    <subcellularLocation>
        <location evidence="1">Membrane</location>
        <topology evidence="1">Multi-pass membrane protein</topology>
    </subcellularLocation>
</comment>
<dbReference type="OrthoDB" id="434972at2759"/>
<dbReference type="PANTHER" id="PTHR42723">
    <property type="entry name" value="CHLOROPHYLL SYNTHASE"/>
    <property type="match status" value="1"/>
</dbReference>
<dbReference type="Proteomes" id="UP000799437">
    <property type="component" value="Unassembled WGS sequence"/>
</dbReference>
<dbReference type="Pfam" id="PF01040">
    <property type="entry name" value="UbiA"/>
    <property type="match status" value="1"/>
</dbReference>
<dbReference type="EMBL" id="ML996575">
    <property type="protein sequence ID" value="KAF2756594.1"/>
    <property type="molecule type" value="Genomic_DNA"/>
</dbReference>
<dbReference type="GO" id="GO:0016765">
    <property type="term" value="F:transferase activity, transferring alkyl or aryl (other than methyl) groups"/>
    <property type="evidence" value="ECO:0007669"/>
    <property type="project" value="InterPro"/>
</dbReference>
<keyword evidence="4 5" id="KW-0472">Membrane</keyword>
<organism evidence="6 7">
    <name type="scientific">Pseudovirgaria hyperparasitica</name>
    <dbReference type="NCBI Taxonomy" id="470096"/>
    <lineage>
        <taxon>Eukaryota</taxon>
        <taxon>Fungi</taxon>
        <taxon>Dikarya</taxon>
        <taxon>Ascomycota</taxon>
        <taxon>Pezizomycotina</taxon>
        <taxon>Dothideomycetes</taxon>
        <taxon>Dothideomycetes incertae sedis</taxon>
        <taxon>Acrospermales</taxon>
        <taxon>Acrospermaceae</taxon>
        <taxon>Pseudovirgaria</taxon>
    </lineage>
</organism>
<name>A0A6A6W3K3_9PEZI</name>
<keyword evidence="2 5" id="KW-0812">Transmembrane</keyword>
<dbReference type="AlphaFoldDB" id="A0A6A6W3K3"/>
<feature type="transmembrane region" description="Helical" evidence="5">
    <location>
        <begin position="256"/>
        <end position="276"/>
    </location>
</feature>
<evidence type="ECO:0000313" key="7">
    <source>
        <dbReference type="Proteomes" id="UP000799437"/>
    </source>
</evidence>
<evidence type="ECO:0008006" key="8">
    <source>
        <dbReference type="Google" id="ProtNLM"/>
    </source>
</evidence>
<gene>
    <name evidence="6" type="ORF">EJ05DRAFT_502092</name>
</gene>
<feature type="transmembrane region" description="Helical" evidence="5">
    <location>
        <begin position="229"/>
        <end position="250"/>
    </location>
</feature>
<protein>
    <recommendedName>
        <fullName evidence="8">UbiA prenyltransferase</fullName>
    </recommendedName>
</protein>
<keyword evidence="7" id="KW-1185">Reference proteome</keyword>
<dbReference type="GO" id="GO:0016020">
    <property type="term" value="C:membrane"/>
    <property type="evidence" value="ECO:0007669"/>
    <property type="project" value="UniProtKB-SubCell"/>
</dbReference>
<evidence type="ECO:0000256" key="4">
    <source>
        <dbReference type="ARBA" id="ARBA00023136"/>
    </source>
</evidence>
<dbReference type="PANTHER" id="PTHR42723:SF1">
    <property type="entry name" value="CHLOROPHYLL SYNTHASE, CHLOROPLASTIC"/>
    <property type="match status" value="1"/>
</dbReference>
<dbReference type="InterPro" id="IPR050475">
    <property type="entry name" value="Prenyltransferase_related"/>
</dbReference>
<feature type="transmembrane region" description="Helical" evidence="5">
    <location>
        <begin position="188"/>
        <end position="208"/>
    </location>
</feature>
<evidence type="ECO:0000313" key="6">
    <source>
        <dbReference type="EMBL" id="KAF2756594.1"/>
    </source>
</evidence>
<accession>A0A6A6W3K3</accession>
<dbReference type="RefSeq" id="XP_033599045.1">
    <property type="nucleotide sequence ID" value="XM_033747203.1"/>
</dbReference>
<proteinExistence type="predicted"/>
<reference evidence="6" key="1">
    <citation type="journal article" date="2020" name="Stud. Mycol.">
        <title>101 Dothideomycetes genomes: a test case for predicting lifestyles and emergence of pathogens.</title>
        <authorList>
            <person name="Haridas S."/>
            <person name="Albert R."/>
            <person name="Binder M."/>
            <person name="Bloem J."/>
            <person name="Labutti K."/>
            <person name="Salamov A."/>
            <person name="Andreopoulos B."/>
            <person name="Baker S."/>
            <person name="Barry K."/>
            <person name="Bills G."/>
            <person name="Bluhm B."/>
            <person name="Cannon C."/>
            <person name="Castanera R."/>
            <person name="Culley D."/>
            <person name="Daum C."/>
            <person name="Ezra D."/>
            <person name="Gonzalez J."/>
            <person name="Henrissat B."/>
            <person name="Kuo A."/>
            <person name="Liang C."/>
            <person name="Lipzen A."/>
            <person name="Lutzoni F."/>
            <person name="Magnuson J."/>
            <person name="Mondo S."/>
            <person name="Nolan M."/>
            <person name="Ohm R."/>
            <person name="Pangilinan J."/>
            <person name="Park H.-J."/>
            <person name="Ramirez L."/>
            <person name="Alfaro M."/>
            <person name="Sun H."/>
            <person name="Tritt A."/>
            <person name="Yoshinaga Y."/>
            <person name="Zwiers L.-H."/>
            <person name="Turgeon B."/>
            <person name="Goodwin S."/>
            <person name="Spatafora J."/>
            <person name="Crous P."/>
            <person name="Grigoriev I."/>
        </authorList>
    </citation>
    <scope>NUCLEOTIDE SEQUENCE</scope>
    <source>
        <strain evidence="6">CBS 121739</strain>
    </source>
</reference>